<accession>A0ABN9RSI0</accession>
<proteinExistence type="predicted"/>
<evidence type="ECO:0000313" key="2">
    <source>
        <dbReference type="Proteomes" id="UP001189429"/>
    </source>
</evidence>
<comment type="caution">
    <text evidence="1">The sequence shown here is derived from an EMBL/GenBank/DDBJ whole genome shotgun (WGS) entry which is preliminary data.</text>
</comment>
<evidence type="ECO:0000313" key="1">
    <source>
        <dbReference type="EMBL" id="CAK0821662.1"/>
    </source>
</evidence>
<organism evidence="1 2">
    <name type="scientific">Prorocentrum cordatum</name>
    <dbReference type="NCBI Taxonomy" id="2364126"/>
    <lineage>
        <taxon>Eukaryota</taxon>
        <taxon>Sar</taxon>
        <taxon>Alveolata</taxon>
        <taxon>Dinophyceae</taxon>
        <taxon>Prorocentrales</taxon>
        <taxon>Prorocentraceae</taxon>
        <taxon>Prorocentrum</taxon>
    </lineage>
</organism>
<gene>
    <name evidence="1" type="ORF">PCOR1329_LOCUS22876</name>
</gene>
<reference evidence="1" key="1">
    <citation type="submission" date="2023-10" db="EMBL/GenBank/DDBJ databases">
        <authorList>
            <person name="Chen Y."/>
            <person name="Shah S."/>
            <person name="Dougan E. K."/>
            <person name="Thang M."/>
            <person name="Chan C."/>
        </authorList>
    </citation>
    <scope>NUCLEOTIDE SEQUENCE [LARGE SCALE GENOMIC DNA]</scope>
</reference>
<sequence length="325" mass="36519">MAPKMAKTTLSTVTPSKEELAKAREILAQAAHDFSNRALSADGKELASKKQSMKHFLLSNPDAAASSAKGATKMAFLEKFLVHQLRCKDTEKKSLSEKTKKTSNITYNDVQWMSQDKMDAELGEAKAKHWRERGKLRSRPDRLTGSTDPLLVEWPVPTEWQRMSDEDIHTFMLQVSGDADEEDLATFNSAMAASSDVKIKEEPETETMKMAKRVEELRAGVQDKLRVYHDMHVDAKVIKTKIGASSDNGKYSETFVKDLDKHIAKLARATKILDRMCTEEVNDTELPKLINTLDAIDKEDVSIKEWAVRFNAYTPKPTGEGGNKR</sequence>
<name>A0ABN9RSI0_9DINO</name>
<dbReference type="Proteomes" id="UP001189429">
    <property type="component" value="Unassembled WGS sequence"/>
</dbReference>
<protein>
    <submittedName>
        <fullName evidence="1">Uncharacterized protein</fullName>
    </submittedName>
</protein>
<feature type="non-terminal residue" evidence="1">
    <location>
        <position position="325"/>
    </location>
</feature>
<keyword evidence="2" id="KW-1185">Reference proteome</keyword>
<dbReference type="EMBL" id="CAUYUJ010007682">
    <property type="protein sequence ID" value="CAK0821662.1"/>
    <property type="molecule type" value="Genomic_DNA"/>
</dbReference>